<dbReference type="InterPro" id="IPR008271">
    <property type="entry name" value="Ser/Thr_kinase_AS"/>
</dbReference>
<dbReference type="STRING" id="1561998.A0A1I7U5R0"/>
<dbReference type="PROSITE" id="PS00108">
    <property type="entry name" value="PROTEIN_KINASE_ST"/>
    <property type="match status" value="1"/>
</dbReference>
<reference evidence="12" key="1">
    <citation type="submission" date="2016-11" db="UniProtKB">
        <authorList>
            <consortium name="WormBaseParasite"/>
        </authorList>
    </citation>
    <scope>IDENTIFICATION</scope>
</reference>
<evidence type="ECO:0000256" key="2">
    <source>
        <dbReference type="ARBA" id="ARBA00022527"/>
    </source>
</evidence>
<organism evidence="11 12">
    <name type="scientific">Caenorhabditis tropicalis</name>
    <dbReference type="NCBI Taxonomy" id="1561998"/>
    <lineage>
        <taxon>Eukaryota</taxon>
        <taxon>Metazoa</taxon>
        <taxon>Ecdysozoa</taxon>
        <taxon>Nematoda</taxon>
        <taxon>Chromadorea</taxon>
        <taxon>Rhabditida</taxon>
        <taxon>Rhabditina</taxon>
        <taxon>Rhabditomorpha</taxon>
        <taxon>Rhabditoidea</taxon>
        <taxon>Rhabditidae</taxon>
        <taxon>Peloderinae</taxon>
        <taxon>Caenorhabditis</taxon>
    </lineage>
</organism>
<dbReference type="InterPro" id="IPR051334">
    <property type="entry name" value="SRPK"/>
</dbReference>
<dbReference type="GO" id="GO:0050684">
    <property type="term" value="P:regulation of mRNA processing"/>
    <property type="evidence" value="ECO:0007669"/>
    <property type="project" value="TreeGrafter"/>
</dbReference>
<evidence type="ECO:0000256" key="9">
    <source>
        <dbReference type="SAM" id="MobiDB-lite"/>
    </source>
</evidence>
<comment type="catalytic activity">
    <reaction evidence="8">
        <text>L-seryl-[protein] + ATP = O-phospho-L-seryl-[protein] + ADP + H(+)</text>
        <dbReference type="Rhea" id="RHEA:17989"/>
        <dbReference type="Rhea" id="RHEA-COMP:9863"/>
        <dbReference type="Rhea" id="RHEA-COMP:11604"/>
        <dbReference type="ChEBI" id="CHEBI:15378"/>
        <dbReference type="ChEBI" id="CHEBI:29999"/>
        <dbReference type="ChEBI" id="CHEBI:30616"/>
        <dbReference type="ChEBI" id="CHEBI:83421"/>
        <dbReference type="ChEBI" id="CHEBI:456216"/>
        <dbReference type="EC" id="2.7.11.1"/>
    </reaction>
</comment>
<keyword evidence="2" id="KW-0723">Serine/threonine-protein kinase</keyword>
<dbReference type="GO" id="GO:0000245">
    <property type="term" value="P:spliceosomal complex assembly"/>
    <property type="evidence" value="ECO:0007669"/>
    <property type="project" value="TreeGrafter"/>
</dbReference>
<dbReference type="Gene3D" id="3.30.200.20">
    <property type="entry name" value="Phosphorylase Kinase, domain 1"/>
    <property type="match status" value="1"/>
</dbReference>
<keyword evidence="5" id="KW-0418">Kinase</keyword>
<proteinExistence type="predicted"/>
<dbReference type="PANTHER" id="PTHR47634:SF9">
    <property type="entry name" value="PROTEIN KINASE DOMAIN-CONTAINING PROTEIN-RELATED"/>
    <property type="match status" value="1"/>
</dbReference>
<keyword evidence="4" id="KW-0547">Nucleotide-binding</keyword>
<evidence type="ECO:0000313" key="12">
    <source>
        <dbReference type="WBParaSite" id="Csp11.Scaffold629.g15126.t1"/>
    </source>
</evidence>
<feature type="compositionally biased region" description="Basic and acidic residues" evidence="9">
    <location>
        <begin position="18"/>
        <end position="32"/>
    </location>
</feature>
<dbReference type="SUPFAM" id="SSF56112">
    <property type="entry name" value="Protein kinase-like (PK-like)"/>
    <property type="match status" value="1"/>
</dbReference>
<dbReference type="AlphaFoldDB" id="A0A1I7U5R0"/>
<evidence type="ECO:0000313" key="11">
    <source>
        <dbReference type="Proteomes" id="UP000095282"/>
    </source>
</evidence>
<feature type="region of interest" description="Disordered" evidence="9">
    <location>
        <begin position="424"/>
        <end position="489"/>
    </location>
</feature>
<accession>A0A1I7U5R0</accession>
<feature type="compositionally biased region" description="Polar residues" evidence="9">
    <location>
        <begin position="430"/>
        <end position="454"/>
    </location>
</feature>
<dbReference type="eggNOG" id="KOG0671">
    <property type="taxonomic scope" value="Eukaryota"/>
</dbReference>
<dbReference type="InterPro" id="IPR011009">
    <property type="entry name" value="Kinase-like_dom_sf"/>
</dbReference>
<comment type="catalytic activity">
    <reaction evidence="7">
        <text>L-threonyl-[protein] + ATP = O-phospho-L-threonyl-[protein] + ADP + H(+)</text>
        <dbReference type="Rhea" id="RHEA:46608"/>
        <dbReference type="Rhea" id="RHEA-COMP:11060"/>
        <dbReference type="Rhea" id="RHEA-COMP:11605"/>
        <dbReference type="ChEBI" id="CHEBI:15378"/>
        <dbReference type="ChEBI" id="CHEBI:30013"/>
        <dbReference type="ChEBI" id="CHEBI:30616"/>
        <dbReference type="ChEBI" id="CHEBI:61977"/>
        <dbReference type="ChEBI" id="CHEBI:456216"/>
        <dbReference type="EC" id="2.7.11.1"/>
    </reaction>
</comment>
<feature type="region of interest" description="Disordered" evidence="9">
    <location>
        <begin position="1"/>
        <end position="48"/>
    </location>
</feature>
<evidence type="ECO:0000256" key="5">
    <source>
        <dbReference type="ARBA" id="ARBA00022777"/>
    </source>
</evidence>
<dbReference type="Proteomes" id="UP000095282">
    <property type="component" value="Unplaced"/>
</dbReference>
<evidence type="ECO:0000256" key="7">
    <source>
        <dbReference type="ARBA" id="ARBA00047899"/>
    </source>
</evidence>
<protein>
    <recommendedName>
        <fullName evidence="1">non-specific serine/threonine protein kinase</fullName>
        <ecNumber evidence="1">2.7.11.1</ecNumber>
    </recommendedName>
</protein>
<keyword evidence="3" id="KW-0808">Transferase</keyword>
<dbReference type="Gene3D" id="1.10.510.10">
    <property type="entry name" value="Transferase(Phosphotransferase) domain 1"/>
    <property type="match status" value="1"/>
</dbReference>
<dbReference type="GO" id="GO:0005524">
    <property type="term" value="F:ATP binding"/>
    <property type="evidence" value="ECO:0007669"/>
    <property type="project" value="UniProtKB-KW"/>
</dbReference>
<evidence type="ECO:0000259" key="10">
    <source>
        <dbReference type="PROSITE" id="PS50011"/>
    </source>
</evidence>
<name>A0A1I7U5R0_9PELO</name>
<evidence type="ECO:0000256" key="3">
    <source>
        <dbReference type="ARBA" id="ARBA00022679"/>
    </source>
</evidence>
<evidence type="ECO:0000256" key="6">
    <source>
        <dbReference type="ARBA" id="ARBA00022840"/>
    </source>
</evidence>
<dbReference type="InterPro" id="IPR000719">
    <property type="entry name" value="Prot_kinase_dom"/>
</dbReference>
<dbReference type="WBParaSite" id="Csp11.Scaffold629.g15126.t1">
    <property type="protein sequence ID" value="Csp11.Scaffold629.g15126.t1"/>
    <property type="gene ID" value="Csp11.Scaffold629.g15126"/>
</dbReference>
<dbReference type="PANTHER" id="PTHR47634">
    <property type="entry name" value="PROTEIN KINASE DOMAIN-CONTAINING PROTEIN-RELATED"/>
    <property type="match status" value="1"/>
</dbReference>
<dbReference type="GO" id="GO:0005634">
    <property type="term" value="C:nucleus"/>
    <property type="evidence" value="ECO:0007669"/>
    <property type="project" value="TreeGrafter"/>
</dbReference>
<keyword evidence="6" id="KW-0067">ATP-binding</keyword>
<evidence type="ECO:0000256" key="8">
    <source>
        <dbReference type="ARBA" id="ARBA00048679"/>
    </source>
</evidence>
<evidence type="ECO:0000256" key="1">
    <source>
        <dbReference type="ARBA" id="ARBA00012513"/>
    </source>
</evidence>
<sequence length="489" mass="55325">MTQRRLNKRPADMSDDNSQPKRQDDDPSRTPPEDANQSPDDIPGNSALQSISSNLENRLIVVPNEYSQIPESNYNDGGYLRIVPGEVYGGVHKVVKYLNRGHFSSAWLSKRTDNGEYEVLKVSKSGVKYRNSVLKEFELLNSFQSIQPHPNIVKLLGKFEERNRRFSHITMVFEVMGPNLEYAIHRSGTKMHLEVIRSITKQLLEALKYIHTFEIVHMDIKPANIMLAITNADVERLAANVDPAYESYDIDITNPSANIVVKLADFGNWVDTNEPARLRVPPTCPYRGPETFLTKLVDTCTDMWSMGCVLFEMVVGKLLFSCHLHRTVKHPLVHFIMMNSMVGPVPRAPYEGNLRPHVINMFGEDGNIRMAPGTMKGSAFFAIAFLNHLNFDDAKDFSELMHKFLKYDMKERVTAEEALTDKFLLPNGGRTPSGQEMVRQNRSQQSSNYPSSGWNLALGRPIAEEEASSSYAAEQQNPEEGLSHSEQDF</sequence>
<evidence type="ECO:0000256" key="4">
    <source>
        <dbReference type="ARBA" id="ARBA00022741"/>
    </source>
</evidence>
<dbReference type="Pfam" id="PF00069">
    <property type="entry name" value="Pkinase"/>
    <property type="match status" value="1"/>
</dbReference>
<dbReference type="GO" id="GO:0004674">
    <property type="term" value="F:protein serine/threonine kinase activity"/>
    <property type="evidence" value="ECO:0007669"/>
    <property type="project" value="UniProtKB-KW"/>
</dbReference>
<dbReference type="GO" id="GO:0005737">
    <property type="term" value="C:cytoplasm"/>
    <property type="evidence" value="ECO:0007669"/>
    <property type="project" value="TreeGrafter"/>
</dbReference>
<dbReference type="EC" id="2.7.11.1" evidence="1"/>
<keyword evidence="11" id="KW-1185">Reference proteome</keyword>
<dbReference type="PROSITE" id="PS50011">
    <property type="entry name" value="PROTEIN_KINASE_DOM"/>
    <property type="match status" value="1"/>
</dbReference>
<feature type="domain" description="Protein kinase" evidence="10">
    <location>
        <begin position="92"/>
        <end position="424"/>
    </location>
</feature>
<dbReference type="SMART" id="SM00220">
    <property type="entry name" value="S_TKc"/>
    <property type="match status" value="1"/>
</dbReference>